<name>A0ACB8KXT8_CITSI</name>
<evidence type="ECO:0000313" key="1">
    <source>
        <dbReference type="EMBL" id="KAH9759207.1"/>
    </source>
</evidence>
<sequence length="404" mass="44993">MKLSFSDASIFLILFSVSVLDLFRRTEAVIKLPGNVTVSAVIVFGDSIVDTGNNNNLKTPAKCNFPPYGRDFEGGAATGRFSNGKVPSDILAEELGVKELSPAYLDPTLKPEDLLTGVNFASGGCGYDPLTTRLSVHIRIYYTLYTMTNIIYSFGKFCSQFIIQSSSFDFFFFQKIQAAALSLSDQLQLFKEYIDKLRAIVGEEGKNRIFETSFFLVVVGSNDINNNYFGSRIRRLQYDISTYTDLLVGHASTFLKEIYGLGARRIGVFGAPTLGCLPSTRTVAGGIKRDCAKEYNEAAQLFNSKLSAELDSLNNLPDVRIVYIDIYSPLLDIIQNPNKYGFDIVDKGCCGTGTIEVIILCNQFSPYTCTNDSGYLFWDSFHPTEKAYKILVSNLVKKYINRFF</sequence>
<dbReference type="EMBL" id="CM039174">
    <property type="protein sequence ID" value="KAH9759207.1"/>
    <property type="molecule type" value="Genomic_DNA"/>
</dbReference>
<gene>
    <name evidence="1" type="ORF">KPL71_016929</name>
</gene>
<accession>A0ACB8KXT8</accession>
<organism evidence="1 2">
    <name type="scientific">Citrus sinensis</name>
    <name type="common">Sweet orange</name>
    <name type="synonym">Citrus aurantium var. sinensis</name>
    <dbReference type="NCBI Taxonomy" id="2711"/>
    <lineage>
        <taxon>Eukaryota</taxon>
        <taxon>Viridiplantae</taxon>
        <taxon>Streptophyta</taxon>
        <taxon>Embryophyta</taxon>
        <taxon>Tracheophyta</taxon>
        <taxon>Spermatophyta</taxon>
        <taxon>Magnoliopsida</taxon>
        <taxon>eudicotyledons</taxon>
        <taxon>Gunneridae</taxon>
        <taxon>Pentapetalae</taxon>
        <taxon>rosids</taxon>
        <taxon>malvids</taxon>
        <taxon>Sapindales</taxon>
        <taxon>Rutaceae</taxon>
        <taxon>Aurantioideae</taxon>
        <taxon>Citrus</taxon>
    </lineage>
</organism>
<comment type="caution">
    <text evidence="1">The sequence shown here is derived from an EMBL/GenBank/DDBJ whole genome shotgun (WGS) entry which is preliminary data.</text>
</comment>
<evidence type="ECO:0000313" key="2">
    <source>
        <dbReference type="Proteomes" id="UP000829398"/>
    </source>
</evidence>
<proteinExistence type="predicted"/>
<protein>
    <submittedName>
        <fullName evidence="1">GDSL esterase/lipase EXL1</fullName>
    </submittedName>
</protein>
<dbReference type="Proteomes" id="UP000829398">
    <property type="component" value="Chromosome 5"/>
</dbReference>
<keyword evidence="2" id="KW-1185">Reference proteome</keyword>
<reference evidence="2" key="1">
    <citation type="journal article" date="2023" name="Hortic. Res.">
        <title>A chromosome-level phased genome enabling allele-level studies in sweet orange: a case study on citrus Huanglongbing tolerance.</title>
        <authorList>
            <person name="Wu B."/>
            <person name="Yu Q."/>
            <person name="Deng Z."/>
            <person name="Duan Y."/>
            <person name="Luo F."/>
            <person name="Gmitter F. Jr."/>
        </authorList>
    </citation>
    <scope>NUCLEOTIDE SEQUENCE [LARGE SCALE GENOMIC DNA]</scope>
    <source>
        <strain evidence="2">cv. Valencia</strain>
    </source>
</reference>